<feature type="domain" description="Endonuclease/exonuclease/phosphatase" evidence="1">
    <location>
        <begin position="116"/>
        <end position="242"/>
    </location>
</feature>
<dbReference type="SUPFAM" id="SSF56219">
    <property type="entry name" value="DNase I-like"/>
    <property type="match status" value="1"/>
</dbReference>
<proteinExistence type="predicted"/>
<evidence type="ECO:0000313" key="3">
    <source>
        <dbReference type="Proteomes" id="UP000823388"/>
    </source>
</evidence>
<dbReference type="GO" id="GO:0006281">
    <property type="term" value="P:DNA repair"/>
    <property type="evidence" value="ECO:0007669"/>
    <property type="project" value="InterPro"/>
</dbReference>
<dbReference type="InterPro" id="IPR036691">
    <property type="entry name" value="Endo/exonu/phosph_ase_sf"/>
</dbReference>
<organism evidence="2 3">
    <name type="scientific">Panicum virgatum</name>
    <name type="common">Blackwell switchgrass</name>
    <dbReference type="NCBI Taxonomy" id="38727"/>
    <lineage>
        <taxon>Eukaryota</taxon>
        <taxon>Viridiplantae</taxon>
        <taxon>Streptophyta</taxon>
        <taxon>Embryophyta</taxon>
        <taxon>Tracheophyta</taxon>
        <taxon>Spermatophyta</taxon>
        <taxon>Magnoliopsida</taxon>
        <taxon>Liliopsida</taxon>
        <taxon>Poales</taxon>
        <taxon>Poaceae</taxon>
        <taxon>PACMAD clade</taxon>
        <taxon>Panicoideae</taxon>
        <taxon>Panicodae</taxon>
        <taxon>Paniceae</taxon>
        <taxon>Panicinae</taxon>
        <taxon>Panicum</taxon>
        <taxon>Panicum sect. Hiantes</taxon>
    </lineage>
</organism>
<reference evidence="2" key="1">
    <citation type="submission" date="2020-05" db="EMBL/GenBank/DDBJ databases">
        <title>WGS assembly of Panicum virgatum.</title>
        <authorList>
            <person name="Lovell J.T."/>
            <person name="Jenkins J."/>
            <person name="Shu S."/>
            <person name="Juenger T.E."/>
            <person name="Schmutz J."/>
        </authorList>
    </citation>
    <scope>NUCLEOTIDE SEQUENCE</scope>
    <source>
        <strain evidence="2">AP13</strain>
    </source>
</reference>
<accession>A0A8T0WGL1</accession>
<dbReference type="Proteomes" id="UP000823388">
    <property type="component" value="Chromosome 2K"/>
</dbReference>
<sequence length="258" mass="28774">MWRTSLHMLSECAEQEWVAHIHFARETRWGRNRLSDALHRNPGVVINGQGPGRHSPKGASYHDLGTMISEQGSGRHLNDALHLRPGVVKNEQGSSHFPRRVPRVRKLAKPTRIRIGSWNVGSLTGKLRELVDAAIRRRVNILCVQETKWKGQKAKEIEDTGFKLWYTGATPGRNGVGILIDRSLKDGVVEVKRQGDRIILIRLVVGDSVLNSTKMQFWEDLDSMVSTVPTGEKLFIGGDLNGHVGATNVGFERVHGGF</sequence>
<evidence type="ECO:0000313" key="2">
    <source>
        <dbReference type="EMBL" id="KAG2645297.1"/>
    </source>
</evidence>
<gene>
    <name evidence="2" type="ORF">PVAP13_2KG426005</name>
</gene>
<dbReference type="InterPro" id="IPR005135">
    <property type="entry name" value="Endo/exonuclease/phosphatase"/>
</dbReference>
<dbReference type="GO" id="GO:0008311">
    <property type="term" value="F:double-stranded DNA 3'-5' DNA exonuclease activity"/>
    <property type="evidence" value="ECO:0007669"/>
    <property type="project" value="InterPro"/>
</dbReference>
<dbReference type="InterPro" id="IPR037493">
    <property type="entry name" value="ExoIII-like"/>
</dbReference>
<comment type="caution">
    <text evidence="2">The sequence shown here is derived from an EMBL/GenBank/DDBJ whole genome shotgun (WGS) entry which is preliminary data.</text>
</comment>
<dbReference type="Gene3D" id="3.60.10.10">
    <property type="entry name" value="Endonuclease/exonuclease/phosphatase"/>
    <property type="match status" value="1"/>
</dbReference>
<keyword evidence="3" id="KW-1185">Reference proteome</keyword>
<feature type="non-terminal residue" evidence="2">
    <location>
        <position position="258"/>
    </location>
</feature>
<dbReference type="AlphaFoldDB" id="A0A8T0WGL1"/>
<dbReference type="PANTHER" id="PTHR43250">
    <property type="entry name" value="EXODEOXYRIBONUCLEASE III"/>
    <property type="match status" value="1"/>
</dbReference>
<dbReference type="PANTHER" id="PTHR43250:SF2">
    <property type="entry name" value="EXODEOXYRIBONUCLEASE III"/>
    <property type="match status" value="1"/>
</dbReference>
<evidence type="ECO:0000259" key="1">
    <source>
        <dbReference type="Pfam" id="PF03372"/>
    </source>
</evidence>
<dbReference type="Pfam" id="PF03372">
    <property type="entry name" value="Exo_endo_phos"/>
    <property type="match status" value="1"/>
</dbReference>
<dbReference type="EMBL" id="CM029039">
    <property type="protein sequence ID" value="KAG2645297.1"/>
    <property type="molecule type" value="Genomic_DNA"/>
</dbReference>
<name>A0A8T0WGL1_PANVG</name>
<protein>
    <recommendedName>
        <fullName evidence="1">Endonuclease/exonuclease/phosphatase domain-containing protein</fullName>
    </recommendedName>
</protein>